<reference evidence="4 5" key="1">
    <citation type="submission" date="2018-09" db="EMBL/GenBank/DDBJ databases">
        <authorList>
            <person name="Zhu H."/>
        </authorList>
    </citation>
    <scope>NUCLEOTIDE SEQUENCE [LARGE SCALE GENOMIC DNA]</scope>
    <source>
        <strain evidence="4 5">K1W22B-8</strain>
    </source>
</reference>
<evidence type="ECO:0000256" key="1">
    <source>
        <dbReference type="ARBA" id="ARBA00006407"/>
    </source>
</evidence>
<dbReference type="InterPro" id="IPR007129">
    <property type="entry name" value="Ubiqinol_cyt_c_chaperone_CPB3"/>
</dbReference>
<comment type="similarity">
    <text evidence="1">Belongs to the CBP3 family.</text>
</comment>
<evidence type="ECO:0000313" key="4">
    <source>
        <dbReference type="EMBL" id="RJF86957.1"/>
    </source>
</evidence>
<dbReference type="InterPro" id="IPR021150">
    <property type="entry name" value="Ubiq_cyt_c_chap"/>
</dbReference>
<dbReference type="Proteomes" id="UP000284605">
    <property type="component" value="Unassembled WGS sequence"/>
</dbReference>
<comment type="caution">
    <text evidence="4">The sequence shown here is derived from an EMBL/GenBank/DDBJ whole genome shotgun (WGS) entry which is preliminary data.</text>
</comment>
<keyword evidence="5" id="KW-1185">Reference proteome</keyword>
<comment type="similarity">
    <text evidence="2">Belongs to the UPF0174 family.</text>
</comment>
<feature type="domain" description="Ubiquinol-cytochrome c chaperone" evidence="3">
    <location>
        <begin position="33"/>
        <end position="170"/>
    </location>
</feature>
<evidence type="ECO:0000256" key="2">
    <source>
        <dbReference type="ARBA" id="ARBA00006436"/>
    </source>
</evidence>
<organism evidence="4 5">
    <name type="scientific">Oleomonas cavernae</name>
    <dbReference type="NCBI Taxonomy" id="2320859"/>
    <lineage>
        <taxon>Bacteria</taxon>
        <taxon>Pseudomonadati</taxon>
        <taxon>Pseudomonadota</taxon>
        <taxon>Alphaproteobacteria</taxon>
        <taxon>Acetobacterales</taxon>
        <taxon>Acetobacteraceae</taxon>
        <taxon>Oleomonas</taxon>
    </lineage>
</organism>
<sequence length="182" mass="19567">MFASLFRRQDARVAATLYAAAVNRARAPVFYRDLGIADTLDGRFDMVTLQVVLLLHRFKGAADPRIGRLSQGVFDTMFADMDRSLREMSIGDDGVKHRVKKMGQAFYGRLNAYDAALADAGEDSLIEALQRNLYRGRAVAPAALAAMAADVRAQAAALAAAPLDVFVAGTLPSAPLPQEVPA</sequence>
<dbReference type="PANTHER" id="PTHR12184">
    <property type="entry name" value="UBIQUINOL-CYTOCHROME C REDUCTASE COMPLEX ASSEMBLY FACTOR 1 FAMILY MEMBER"/>
    <property type="match status" value="1"/>
</dbReference>
<dbReference type="RefSeq" id="WP_119777602.1">
    <property type="nucleotide sequence ID" value="NZ_QYUK01000011.1"/>
</dbReference>
<evidence type="ECO:0000259" key="3">
    <source>
        <dbReference type="Pfam" id="PF03981"/>
    </source>
</evidence>
<dbReference type="Pfam" id="PF03981">
    <property type="entry name" value="Ubiq_cyt_C_chap"/>
    <property type="match status" value="1"/>
</dbReference>
<evidence type="ECO:0000313" key="5">
    <source>
        <dbReference type="Proteomes" id="UP000284605"/>
    </source>
</evidence>
<gene>
    <name evidence="4" type="ORF">D3874_07940</name>
</gene>
<dbReference type="OrthoDB" id="7158889at2"/>
<proteinExistence type="inferred from homology"/>
<protein>
    <submittedName>
        <fullName evidence="4">Ubiquinol-cytochrome C chaperone</fullName>
    </submittedName>
</protein>
<accession>A0A418WA88</accession>
<name>A0A418WA88_9PROT</name>
<dbReference type="AlphaFoldDB" id="A0A418WA88"/>
<dbReference type="EMBL" id="QYUK01000011">
    <property type="protein sequence ID" value="RJF86957.1"/>
    <property type="molecule type" value="Genomic_DNA"/>
</dbReference>
<dbReference type="PANTHER" id="PTHR12184:SF1">
    <property type="entry name" value="UBIQUINOL-CYTOCHROME-C REDUCTASE COMPLEX ASSEMBLY FACTOR 1"/>
    <property type="match status" value="1"/>
</dbReference>